<dbReference type="SUPFAM" id="SSF140453">
    <property type="entry name" value="EsxAB dimer-like"/>
    <property type="match status" value="1"/>
</dbReference>
<evidence type="ECO:0000313" key="1">
    <source>
        <dbReference type="EMBL" id="MCT2594695.1"/>
    </source>
</evidence>
<dbReference type="EMBL" id="JAJAGO010000025">
    <property type="protein sequence ID" value="MCT2594695.1"/>
    <property type="molecule type" value="Genomic_DNA"/>
</dbReference>
<organism evidence="1 2">
    <name type="scientific">Streptomyces gossypii</name>
    <dbReference type="NCBI Taxonomy" id="2883101"/>
    <lineage>
        <taxon>Bacteria</taxon>
        <taxon>Bacillati</taxon>
        <taxon>Actinomycetota</taxon>
        <taxon>Actinomycetes</taxon>
        <taxon>Kitasatosporales</taxon>
        <taxon>Streptomycetaceae</taxon>
        <taxon>Streptomyces</taxon>
    </lineage>
</organism>
<protein>
    <submittedName>
        <fullName evidence="1">WXG100 family type VII secretion target</fullName>
    </submittedName>
</protein>
<gene>
    <name evidence="1" type="ORF">LHJ74_33095</name>
</gene>
<dbReference type="Gene3D" id="1.10.287.1060">
    <property type="entry name" value="ESAT-6-like"/>
    <property type="match status" value="1"/>
</dbReference>
<sequence length="122" mass="13274">MAEGGGTGGLETHDEELKALITDVQRMQHTLKSKISNLNAVVDAIEVAWQGEGQKSFNTVQNKANTYAQTLDRKLQMMEEALQMSKDGFTANELKQVEDFTKLGNTSPIADFSGVGTVPTAR</sequence>
<comment type="caution">
    <text evidence="1">The sequence shown here is derived from an EMBL/GenBank/DDBJ whole genome shotgun (WGS) entry which is preliminary data.</text>
</comment>
<dbReference type="InterPro" id="IPR036689">
    <property type="entry name" value="ESAT-6-like_sf"/>
</dbReference>
<dbReference type="NCBIfam" id="TIGR03930">
    <property type="entry name" value="WXG100_ESAT6"/>
    <property type="match status" value="1"/>
</dbReference>
<dbReference type="RefSeq" id="WP_260222048.1">
    <property type="nucleotide sequence ID" value="NZ_JAJAGO010000025.1"/>
</dbReference>
<proteinExistence type="predicted"/>
<name>A0ABT2K3D5_9ACTN</name>
<evidence type="ECO:0000313" key="2">
    <source>
        <dbReference type="Proteomes" id="UP001156389"/>
    </source>
</evidence>
<dbReference type="Pfam" id="PF06013">
    <property type="entry name" value="WXG100"/>
    <property type="match status" value="1"/>
</dbReference>
<dbReference type="InterPro" id="IPR010310">
    <property type="entry name" value="T7SS_ESAT-6-like"/>
</dbReference>
<reference evidence="1 2" key="1">
    <citation type="submission" date="2021-10" db="EMBL/GenBank/DDBJ databases">
        <title>Streptomyces gossypii sp. nov., isolated from soil collected from cotton field.</title>
        <authorList>
            <person name="Ge X."/>
            <person name="Chen X."/>
            <person name="Liu W."/>
        </authorList>
    </citation>
    <scope>NUCLEOTIDE SEQUENCE [LARGE SCALE GENOMIC DNA]</scope>
    <source>
        <strain evidence="1 2">N2-109</strain>
    </source>
</reference>
<keyword evidence="2" id="KW-1185">Reference proteome</keyword>
<dbReference type="Proteomes" id="UP001156389">
    <property type="component" value="Unassembled WGS sequence"/>
</dbReference>
<accession>A0ABT2K3D5</accession>